<keyword evidence="5" id="KW-1185">Reference proteome</keyword>
<gene>
    <name evidence="4" type="ORF">CLV67_1337</name>
</gene>
<name>A0A2T0JSC1_9ACTN</name>
<sequence>MGSSISGKAFNLNALFEKPFYQIDYYQREYAWSADDVRTLVTDLFTAFDEHWQDGRRRWQRTEPEHFFLGPFVYVEESRGVRFLVDGQQRFTTLHLLFMHLRRIADSYRQPTTVDKLNRVIGEFNGNRLRFRIDIDERREFLTRLYNGVRFELDVGAPISVRNMSFRSGLIKELLDQQLTAESCAPFVDWLLNHAVLIGIKAGNKASGFKIFESMNDRGARLTSADLVKSFLISQVGAHQDELNERWRKMLARVTTDREDANAPKEFLKAALIAHYASMGDESSADMREIEEALNIWVRKKAEARVGLKTSEDYFTFVNDLIYLSEHYVRFKKALSKPYLSDNLEAVYYNAVNGLTNQLQLVLAAVRPRDTATDAKSKARLVANYLDRLYVSRMLSDQPLGARDFEAEYRVLIPQLRMCETEPQVAETLAAALPPESFQAIYNFQLRGNNKAQVRYLLTRLTAYVEVGCGKHDLSAEYLNEDRAWQVEHLWPNHPDWYNHEIPERGDFLVLRARIGSLVLLHRKDNASLNDMRFHEKIQRYGRQNNLTAVLDPGHRRNNTFIRDFVNDKDNKDNDLGEHFHDFGTDPKMQTVVASRTELYRRLCQIIWKPQRLGFPTFEPPELAEPARQNEPAPPPRRRPTPNARTAIARMMKHGILPDGVPIFARASNYRATIDGDGIIWLPTGDAFVSVDEAGRAVSGLDKCDGLDFWQVTGEDGATNSLRIIHNNAKADGRLASTQRRR</sequence>
<dbReference type="PANTHER" id="PTHR35149:SF2">
    <property type="entry name" value="DUF262 DOMAIN-CONTAINING PROTEIN"/>
    <property type="match status" value="1"/>
</dbReference>
<dbReference type="AlphaFoldDB" id="A0A2T0JSC1"/>
<dbReference type="InterPro" id="IPR011089">
    <property type="entry name" value="GmrSD_C"/>
</dbReference>
<feature type="domain" description="GmrSD restriction endonucleases N-terminal" evidence="2">
    <location>
        <begin position="14"/>
        <end position="232"/>
    </location>
</feature>
<evidence type="ECO:0000313" key="5">
    <source>
        <dbReference type="Proteomes" id="UP000239415"/>
    </source>
</evidence>
<comment type="caution">
    <text evidence="4">The sequence shown here is derived from an EMBL/GenBank/DDBJ whole genome shotgun (WGS) entry which is preliminary data.</text>
</comment>
<reference evidence="4 5" key="1">
    <citation type="submission" date="2018-03" db="EMBL/GenBank/DDBJ databases">
        <title>Genomic Encyclopedia of Archaeal and Bacterial Type Strains, Phase II (KMG-II): from individual species to whole genera.</title>
        <authorList>
            <person name="Goeker M."/>
        </authorList>
    </citation>
    <scope>NUCLEOTIDE SEQUENCE [LARGE SCALE GENOMIC DNA]</scope>
    <source>
        <strain evidence="4 5">DSM 43146</strain>
    </source>
</reference>
<organism evidence="4 5">
    <name type="scientific">Actinoplanes italicus</name>
    <dbReference type="NCBI Taxonomy" id="113567"/>
    <lineage>
        <taxon>Bacteria</taxon>
        <taxon>Bacillati</taxon>
        <taxon>Actinomycetota</taxon>
        <taxon>Actinomycetes</taxon>
        <taxon>Micromonosporales</taxon>
        <taxon>Micromonosporaceae</taxon>
        <taxon>Actinoplanes</taxon>
    </lineage>
</organism>
<dbReference type="PANTHER" id="PTHR35149">
    <property type="entry name" value="SLL5132 PROTEIN"/>
    <property type="match status" value="1"/>
</dbReference>
<dbReference type="Proteomes" id="UP000239415">
    <property type="component" value="Unassembled WGS sequence"/>
</dbReference>
<dbReference type="Pfam" id="PF07510">
    <property type="entry name" value="GmrSD_C"/>
    <property type="match status" value="1"/>
</dbReference>
<accession>A0A2T0JSC1</accession>
<dbReference type="EMBL" id="PVMZ01000033">
    <property type="protein sequence ID" value="PRX10527.1"/>
    <property type="molecule type" value="Genomic_DNA"/>
</dbReference>
<dbReference type="RefSeq" id="WP_106330320.1">
    <property type="nucleotide sequence ID" value="NZ_BOMO01000166.1"/>
</dbReference>
<evidence type="ECO:0000256" key="1">
    <source>
        <dbReference type="SAM" id="MobiDB-lite"/>
    </source>
</evidence>
<evidence type="ECO:0000259" key="2">
    <source>
        <dbReference type="Pfam" id="PF03235"/>
    </source>
</evidence>
<proteinExistence type="predicted"/>
<dbReference type="InterPro" id="IPR004919">
    <property type="entry name" value="GmrSD_N"/>
</dbReference>
<evidence type="ECO:0000313" key="4">
    <source>
        <dbReference type="EMBL" id="PRX10527.1"/>
    </source>
</evidence>
<dbReference type="Pfam" id="PF03235">
    <property type="entry name" value="GmrSD_N"/>
    <property type="match status" value="1"/>
</dbReference>
<evidence type="ECO:0000259" key="3">
    <source>
        <dbReference type="Pfam" id="PF07510"/>
    </source>
</evidence>
<protein>
    <submittedName>
        <fullName evidence="4">Uncharacterized protein with ParB-like and HNH nuclease domain</fullName>
    </submittedName>
</protein>
<feature type="domain" description="GmrSD restriction endonucleases C-terminal" evidence="3">
    <location>
        <begin position="442"/>
        <end position="544"/>
    </location>
</feature>
<feature type="region of interest" description="Disordered" evidence="1">
    <location>
        <begin position="618"/>
        <end position="642"/>
    </location>
</feature>
<dbReference type="OrthoDB" id="9798761at2"/>